<proteinExistence type="inferred from homology"/>
<dbReference type="EMBL" id="NRJH01000007">
    <property type="protein sequence ID" value="RIY33851.1"/>
    <property type="molecule type" value="Genomic_DNA"/>
</dbReference>
<dbReference type="Pfam" id="PF01262">
    <property type="entry name" value="AlaDh_PNT_C"/>
    <property type="match status" value="1"/>
</dbReference>
<feature type="domain" description="Alanine dehydrogenase/pyridine nucleotide transhydrogenase N-terminal" evidence="11">
    <location>
        <begin position="4"/>
        <end position="135"/>
    </location>
</feature>
<dbReference type="PROSITE" id="PS00837">
    <property type="entry name" value="ALADH_PNT_2"/>
    <property type="match status" value="1"/>
</dbReference>
<comment type="catalytic activity">
    <reaction evidence="5">
        <text>L-alanine + NAD(+) + H2O = pyruvate + NH4(+) + NADH + H(+)</text>
        <dbReference type="Rhea" id="RHEA:18405"/>
        <dbReference type="ChEBI" id="CHEBI:15361"/>
        <dbReference type="ChEBI" id="CHEBI:15377"/>
        <dbReference type="ChEBI" id="CHEBI:15378"/>
        <dbReference type="ChEBI" id="CHEBI:28938"/>
        <dbReference type="ChEBI" id="CHEBI:57540"/>
        <dbReference type="ChEBI" id="CHEBI:57945"/>
        <dbReference type="ChEBI" id="CHEBI:57972"/>
        <dbReference type="EC" id="1.4.1.1"/>
    </reaction>
</comment>
<dbReference type="Pfam" id="PF05222">
    <property type="entry name" value="AlaDh_PNT_N"/>
    <property type="match status" value="1"/>
</dbReference>
<dbReference type="RefSeq" id="WP_119496358.1">
    <property type="nucleotide sequence ID" value="NZ_NRJH01000007.1"/>
</dbReference>
<dbReference type="GO" id="GO:0042853">
    <property type="term" value="P:L-alanine catabolic process"/>
    <property type="evidence" value="ECO:0007669"/>
    <property type="project" value="InterPro"/>
</dbReference>
<keyword evidence="8" id="KW-0547">Nucleotide-binding</keyword>
<feature type="binding site" evidence="7">
    <location>
        <position position="15"/>
    </location>
    <ligand>
        <name>substrate</name>
    </ligand>
</feature>
<evidence type="ECO:0000256" key="1">
    <source>
        <dbReference type="ARBA" id="ARBA00005689"/>
    </source>
</evidence>
<dbReference type="Proteomes" id="UP000266258">
    <property type="component" value="Unassembled WGS sequence"/>
</dbReference>
<keyword evidence="3 5" id="KW-0560">Oxidoreductase</keyword>
<dbReference type="PIRSF" id="PIRSF000183">
    <property type="entry name" value="Alanine_dh"/>
    <property type="match status" value="1"/>
</dbReference>
<evidence type="ECO:0000313" key="13">
    <source>
        <dbReference type="Proteomes" id="UP000266258"/>
    </source>
</evidence>
<evidence type="ECO:0000256" key="3">
    <source>
        <dbReference type="ARBA" id="ARBA00023002"/>
    </source>
</evidence>
<evidence type="ECO:0000256" key="2">
    <source>
        <dbReference type="ARBA" id="ARBA00012897"/>
    </source>
</evidence>
<feature type="binding site" evidence="8">
    <location>
        <begin position="296"/>
        <end position="299"/>
    </location>
    <ligand>
        <name>NAD(+)</name>
        <dbReference type="ChEBI" id="CHEBI:57540"/>
    </ligand>
</feature>
<feature type="active site" description="Proton donor/acceptor" evidence="6">
    <location>
        <position position="95"/>
    </location>
</feature>
<dbReference type="SMART" id="SM01003">
    <property type="entry name" value="AlaDh_PNT_N"/>
    <property type="match status" value="1"/>
</dbReference>
<feature type="binding site" evidence="8">
    <location>
        <position position="201"/>
    </location>
    <ligand>
        <name>NAD(+)</name>
        <dbReference type="ChEBI" id="CHEBI:57540"/>
    </ligand>
</feature>
<dbReference type="SUPFAM" id="SSF51735">
    <property type="entry name" value="NAD(P)-binding Rossmann-fold domains"/>
    <property type="match status" value="1"/>
</dbReference>
<dbReference type="GO" id="GO:0000166">
    <property type="term" value="F:nucleotide binding"/>
    <property type="evidence" value="ECO:0007669"/>
    <property type="project" value="UniProtKB-KW"/>
</dbReference>
<evidence type="ECO:0000259" key="10">
    <source>
        <dbReference type="SMART" id="SM01002"/>
    </source>
</evidence>
<dbReference type="InterPro" id="IPR008143">
    <property type="entry name" value="Ala_DH/PNT_CS2"/>
</dbReference>
<comment type="cofactor">
    <cofactor evidence="9">
        <name>Mg(2+)</name>
        <dbReference type="ChEBI" id="CHEBI:18420"/>
    </cofactor>
    <text evidence="9">Binds 1 Mg(2+) ion per subunit.</text>
</comment>
<dbReference type="PANTHER" id="PTHR42795">
    <property type="entry name" value="ALANINE DEHYDROGENASE"/>
    <property type="match status" value="1"/>
</dbReference>
<keyword evidence="9" id="KW-0460">Magnesium</keyword>
<dbReference type="NCBIfam" id="TIGR00518">
    <property type="entry name" value="alaDH"/>
    <property type="match status" value="1"/>
</dbReference>
<comment type="caution">
    <text evidence="12">The sequence shown here is derived from an EMBL/GenBank/DDBJ whole genome shotgun (WGS) entry which is preliminary data.</text>
</comment>
<feature type="domain" description="Alanine dehydrogenase/pyridine nucleotide transhydrogenase NAD(H)-binding" evidence="10">
    <location>
        <begin position="147"/>
        <end position="295"/>
    </location>
</feature>
<dbReference type="EC" id="1.4.1.1" evidence="2 5"/>
<dbReference type="OrthoDB" id="9804592at2"/>
<comment type="similarity">
    <text evidence="1 5">Belongs to the AlaDH/PNT family.</text>
</comment>
<evidence type="ECO:0000256" key="5">
    <source>
        <dbReference type="PIRNR" id="PIRNR000183"/>
    </source>
</evidence>
<organism evidence="12 13">
    <name type="scientific">Psittacicella melopsittaci</name>
    <dbReference type="NCBI Taxonomy" id="2028576"/>
    <lineage>
        <taxon>Bacteria</taxon>
        <taxon>Pseudomonadati</taxon>
        <taxon>Pseudomonadota</taxon>
        <taxon>Gammaproteobacteria</taxon>
        <taxon>Pasteurellales</taxon>
        <taxon>Psittacicellaceae</taxon>
        <taxon>Psittacicella</taxon>
    </lineage>
</organism>
<name>A0A3A1Y8I0_9GAMM</name>
<evidence type="ECO:0000313" key="12">
    <source>
        <dbReference type="EMBL" id="RIY33851.1"/>
    </source>
</evidence>
<feature type="binding site" evidence="8">
    <location>
        <position position="277"/>
    </location>
    <ligand>
        <name>NAD(+)</name>
        <dbReference type="ChEBI" id="CHEBI:57540"/>
    </ligand>
</feature>
<keyword evidence="9" id="KW-0479">Metal-binding</keyword>
<feature type="binding site" evidence="8">
    <location>
        <position position="218"/>
    </location>
    <ligand>
        <name>NAD(+)</name>
        <dbReference type="ChEBI" id="CHEBI:57540"/>
    </ligand>
</feature>
<evidence type="ECO:0000256" key="7">
    <source>
        <dbReference type="PIRSR" id="PIRSR000183-2"/>
    </source>
</evidence>
<reference evidence="12 13" key="1">
    <citation type="submission" date="2017-08" db="EMBL/GenBank/DDBJ databases">
        <title>Reclassification of Bisgaard taxon 37 and 44.</title>
        <authorList>
            <person name="Christensen H."/>
        </authorList>
    </citation>
    <scope>NUCLEOTIDE SEQUENCE [LARGE SCALE GENOMIC DNA]</scope>
    <source>
        <strain evidence="12 13">B96_4</strain>
    </source>
</reference>
<dbReference type="InterPro" id="IPR008141">
    <property type="entry name" value="Ala_DH"/>
</dbReference>
<dbReference type="SMART" id="SM01002">
    <property type="entry name" value="AlaDh_PNT_C"/>
    <property type="match status" value="1"/>
</dbReference>
<accession>A0A3A1Y8I0</accession>
<evidence type="ECO:0000256" key="6">
    <source>
        <dbReference type="PIRSR" id="PIRSR000183-1"/>
    </source>
</evidence>
<dbReference type="PANTHER" id="PTHR42795:SF1">
    <property type="entry name" value="ALANINE DEHYDROGENASE"/>
    <property type="match status" value="1"/>
</dbReference>
<dbReference type="GO" id="GO:0005886">
    <property type="term" value="C:plasma membrane"/>
    <property type="evidence" value="ECO:0007669"/>
    <property type="project" value="TreeGrafter"/>
</dbReference>
<dbReference type="InterPro" id="IPR007886">
    <property type="entry name" value="AlaDH/PNT_N"/>
</dbReference>
<dbReference type="InterPro" id="IPR036291">
    <property type="entry name" value="NAD(P)-bd_dom_sf"/>
</dbReference>
<dbReference type="InterPro" id="IPR007698">
    <property type="entry name" value="AlaDH/PNT_NAD(H)-bd"/>
</dbReference>
<dbReference type="GO" id="GO:0000286">
    <property type="term" value="F:alanine dehydrogenase activity"/>
    <property type="evidence" value="ECO:0007669"/>
    <property type="project" value="UniProtKB-UniRule"/>
</dbReference>
<dbReference type="FunFam" id="3.40.50.720:FF:000049">
    <property type="entry name" value="Alanine dehydrogenase"/>
    <property type="match status" value="1"/>
</dbReference>
<dbReference type="Gene3D" id="3.40.50.720">
    <property type="entry name" value="NAD(P)-binding Rossmann-like Domain"/>
    <property type="match status" value="2"/>
</dbReference>
<gene>
    <name evidence="12" type="primary">ald</name>
    <name evidence="12" type="ORF">CJP74_00700</name>
</gene>
<feature type="binding site" evidence="8">
    <location>
        <begin position="265"/>
        <end position="268"/>
    </location>
    <ligand>
        <name>NAD(+)</name>
        <dbReference type="ChEBI" id="CHEBI:57540"/>
    </ligand>
</feature>
<feature type="binding site" evidence="8">
    <location>
        <position position="196"/>
    </location>
    <ligand>
        <name>NAD(+)</name>
        <dbReference type="ChEBI" id="CHEBI:57540"/>
    </ligand>
</feature>
<keyword evidence="13" id="KW-1185">Reference proteome</keyword>
<feature type="binding site" evidence="8">
    <location>
        <begin position="237"/>
        <end position="238"/>
    </location>
    <ligand>
        <name>NAD(+)</name>
        <dbReference type="ChEBI" id="CHEBI:57540"/>
    </ligand>
</feature>
<dbReference type="GO" id="GO:0046872">
    <property type="term" value="F:metal ion binding"/>
    <property type="evidence" value="ECO:0007669"/>
    <property type="project" value="UniProtKB-KW"/>
</dbReference>
<keyword evidence="4 5" id="KW-0520">NAD</keyword>
<feature type="binding site" evidence="9">
    <location>
        <position position="321"/>
    </location>
    <ligand>
        <name>Mg(2+)</name>
        <dbReference type="ChEBI" id="CHEBI:18420"/>
    </ligand>
</feature>
<evidence type="ECO:0000256" key="4">
    <source>
        <dbReference type="ARBA" id="ARBA00023027"/>
    </source>
</evidence>
<evidence type="ECO:0000256" key="8">
    <source>
        <dbReference type="PIRSR" id="PIRSR000183-3"/>
    </source>
</evidence>
<dbReference type="CDD" id="cd05305">
    <property type="entry name" value="L-AlaDH"/>
    <property type="match status" value="1"/>
</dbReference>
<feature type="active site" description="Proton donor/acceptor" evidence="6">
    <location>
        <position position="268"/>
    </location>
</feature>
<dbReference type="SUPFAM" id="SSF52283">
    <property type="entry name" value="Formate/glycerate dehydrogenase catalytic domain-like"/>
    <property type="match status" value="1"/>
</dbReference>
<evidence type="ECO:0000256" key="9">
    <source>
        <dbReference type="PIRSR" id="PIRSR000183-4"/>
    </source>
</evidence>
<feature type="binding site" evidence="8">
    <location>
        <position position="132"/>
    </location>
    <ligand>
        <name>NAD(+)</name>
        <dbReference type="ChEBI" id="CHEBI:57540"/>
    </ligand>
</feature>
<dbReference type="AlphaFoldDB" id="A0A3A1Y8I0"/>
<evidence type="ECO:0000259" key="11">
    <source>
        <dbReference type="SMART" id="SM01003"/>
    </source>
</evidence>
<sequence>MIIGCPKEIKVQEYRVGLTPDNVRAYVSAGHTVYVERDAGKGIGFTDTDYTEAGAIVTDKEEVFAQAQMIVKVKEPIPEEYHYFRPDTILYTYLHLAADRELTEMLVEKNIAAIAYETIKTVTGLPCLQPMSQIAGRLASMESAKYSQITFGGQGVLFSGVPGTPKAKVLILGAGVVGLNAAQIAMGMGADVTILDIDPNRLAYIDQIFSMRIKTLFSTRENILAELPTADVVIGAVLIPGAKAPKLIRREDLALMKPGAILTDVAIDQGGCFETSRATTHNDPVYIIDGVVHYCVANMPGCVARTSTIALTNSTLKYGLELAGKGVVAACSLDPAIKAGLNTYKGHITFPGVAAAFSLPYVEADVALAQ</sequence>
<feature type="binding site" evidence="7">
    <location>
        <position position="74"/>
    </location>
    <ligand>
        <name>substrate</name>
    </ligand>
</feature>
<protein>
    <recommendedName>
        <fullName evidence="2 5">Alanine dehydrogenase</fullName>
        <ecNumber evidence="2 5">1.4.1.1</ecNumber>
    </recommendedName>
</protein>